<reference evidence="1" key="1">
    <citation type="journal article" date="2014" name="Front. Microbiol.">
        <title>High frequency of phylogenetically diverse reductive dehalogenase-homologous genes in deep subseafloor sedimentary metagenomes.</title>
        <authorList>
            <person name="Kawai M."/>
            <person name="Futagami T."/>
            <person name="Toyoda A."/>
            <person name="Takaki Y."/>
            <person name="Nishi S."/>
            <person name="Hori S."/>
            <person name="Arai W."/>
            <person name="Tsubouchi T."/>
            <person name="Morono Y."/>
            <person name="Uchiyama I."/>
            <person name="Ito T."/>
            <person name="Fujiyama A."/>
            <person name="Inagaki F."/>
            <person name="Takami H."/>
        </authorList>
    </citation>
    <scope>NUCLEOTIDE SEQUENCE</scope>
    <source>
        <strain evidence="1">Expedition CK06-06</strain>
    </source>
</reference>
<protein>
    <submittedName>
        <fullName evidence="1">Uncharacterized protein</fullName>
    </submittedName>
</protein>
<gene>
    <name evidence="1" type="ORF">S01H1_69032</name>
</gene>
<comment type="caution">
    <text evidence="1">The sequence shown here is derived from an EMBL/GenBank/DDBJ whole genome shotgun (WGS) entry which is preliminary data.</text>
</comment>
<organism evidence="1">
    <name type="scientific">marine sediment metagenome</name>
    <dbReference type="NCBI Taxonomy" id="412755"/>
    <lineage>
        <taxon>unclassified sequences</taxon>
        <taxon>metagenomes</taxon>
        <taxon>ecological metagenomes</taxon>
    </lineage>
</organism>
<dbReference type="AlphaFoldDB" id="X0XJC9"/>
<name>X0XJC9_9ZZZZ</name>
<dbReference type="EMBL" id="BARS01045805">
    <property type="protein sequence ID" value="GAG36758.1"/>
    <property type="molecule type" value="Genomic_DNA"/>
</dbReference>
<proteinExistence type="predicted"/>
<accession>X0XJC9</accession>
<evidence type="ECO:0000313" key="1">
    <source>
        <dbReference type="EMBL" id="GAG36758.1"/>
    </source>
</evidence>
<sequence length="43" mass="5353">MSEEKDLEEEERYWERKLFPANWIINGYPWYPNKDNKNTAEAF</sequence>